<comment type="similarity">
    <text evidence="4 17">Belongs to the flavoprotein pyridine nucleotide cytochrome reductase family.</text>
</comment>
<keyword evidence="11 17" id="KW-0520">NAD</keyword>
<evidence type="ECO:0000256" key="18">
    <source>
        <dbReference type="SAM" id="Phobius"/>
    </source>
</evidence>
<evidence type="ECO:0000256" key="17">
    <source>
        <dbReference type="RuleBase" id="RU361226"/>
    </source>
</evidence>
<organism evidence="20 21">
    <name type="scientific">Fistulina hepatica ATCC 64428</name>
    <dbReference type="NCBI Taxonomy" id="1128425"/>
    <lineage>
        <taxon>Eukaryota</taxon>
        <taxon>Fungi</taxon>
        <taxon>Dikarya</taxon>
        <taxon>Basidiomycota</taxon>
        <taxon>Agaricomycotina</taxon>
        <taxon>Agaricomycetes</taxon>
        <taxon>Agaricomycetidae</taxon>
        <taxon>Agaricales</taxon>
        <taxon>Fistulinaceae</taxon>
        <taxon>Fistulina</taxon>
    </lineage>
</organism>
<keyword evidence="13 18" id="KW-0472">Membrane</keyword>
<evidence type="ECO:0000256" key="13">
    <source>
        <dbReference type="ARBA" id="ARBA00023136"/>
    </source>
</evidence>
<dbReference type="PROSITE" id="PS51384">
    <property type="entry name" value="FAD_FR"/>
    <property type="match status" value="1"/>
</dbReference>
<evidence type="ECO:0000256" key="8">
    <source>
        <dbReference type="ARBA" id="ARBA00022827"/>
    </source>
</evidence>
<evidence type="ECO:0000256" key="15">
    <source>
        <dbReference type="ARBA" id="ARBA00049138"/>
    </source>
</evidence>
<dbReference type="FunFam" id="2.40.30.10:FF:000032">
    <property type="entry name" value="NADH-cytochrome b5 reductase"/>
    <property type="match status" value="1"/>
</dbReference>
<name>A0A0D7A315_9AGAR</name>
<evidence type="ECO:0000256" key="2">
    <source>
        <dbReference type="ARBA" id="ARBA00004294"/>
    </source>
</evidence>
<dbReference type="InterPro" id="IPR001433">
    <property type="entry name" value="OxRdtase_FAD/NAD-bd"/>
</dbReference>
<dbReference type="Gene3D" id="2.40.30.10">
    <property type="entry name" value="Translation factors"/>
    <property type="match status" value="1"/>
</dbReference>
<evidence type="ECO:0000256" key="14">
    <source>
        <dbReference type="ARBA" id="ARBA00047682"/>
    </source>
</evidence>
<sequence>MPELNLPLVGSIDTDQYVEAMRHLEIPYLGSFDLLGFLSSPAFALTMAVITTTFLYVRAVTPSTRKKGLDPLEWKEYPLVAKTVVSPNTAIYRLGLPHHETELGLPLGQHISVSAEINGKTVTRSYTPISGDETRGYVDLLIKSYAKGNVSKWFSGLKLGDKVRIKGPKGHFTYKPGVADAIGMIAGGTGITPMFQIIRAALKNPFDPTPITLVYANVGEDDILLRNELRVLVDVHPEQLTVHYVLEKPPADWQGGVGYITKEILQKYMPTNKPKNLIMLCGPPPMITAMKGHLTGLKYPPPKTISKQGDQVRRHLTLHLVNSKLFSKVFVF</sequence>
<dbReference type="FunFam" id="3.40.50.80:FF:000019">
    <property type="entry name" value="NADH-cytochrome b5 reductase"/>
    <property type="match status" value="1"/>
</dbReference>
<dbReference type="CDD" id="cd06183">
    <property type="entry name" value="cyt_b5_reduct_like"/>
    <property type="match status" value="1"/>
</dbReference>
<feature type="binding site" evidence="16">
    <location>
        <position position="141"/>
    </location>
    <ligand>
        <name>FAD</name>
        <dbReference type="ChEBI" id="CHEBI:57692"/>
    </ligand>
</feature>
<dbReference type="InterPro" id="IPR017927">
    <property type="entry name" value="FAD-bd_FR_type"/>
</dbReference>
<evidence type="ECO:0000256" key="6">
    <source>
        <dbReference type="ARBA" id="ARBA00022692"/>
    </source>
</evidence>
<keyword evidence="21" id="KW-1185">Reference proteome</keyword>
<dbReference type="PRINTS" id="PR00371">
    <property type="entry name" value="FPNCR"/>
</dbReference>
<evidence type="ECO:0000256" key="11">
    <source>
        <dbReference type="ARBA" id="ARBA00023027"/>
    </source>
</evidence>
<keyword evidence="7" id="KW-1000">Mitochondrion outer membrane</keyword>
<feature type="domain" description="FAD-binding FR-type" evidence="19">
    <location>
        <begin position="72"/>
        <end position="175"/>
    </location>
</feature>
<dbReference type="EC" id="1.6.2.2" evidence="17"/>
<dbReference type="Gene3D" id="3.40.50.80">
    <property type="entry name" value="Nucleotide-binding domain of ferredoxin-NADP reductase (FNR) module"/>
    <property type="match status" value="1"/>
</dbReference>
<feature type="binding site" evidence="16">
    <location>
        <position position="126"/>
    </location>
    <ligand>
        <name>FAD</name>
        <dbReference type="ChEBI" id="CHEBI:57692"/>
    </ligand>
</feature>
<protein>
    <recommendedName>
        <fullName evidence="17">NADH-cytochrome b5 reductase</fullName>
        <ecNumber evidence="17">1.6.2.2</ecNumber>
    </recommendedName>
</protein>
<keyword evidence="6 18" id="KW-0812">Transmembrane</keyword>
<comment type="cofactor">
    <cofactor evidence="1 16 17">
        <name>FAD</name>
        <dbReference type="ChEBI" id="CHEBI:57692"/>
    </cofactor>
</comment>
<comment type="subcellular location">
    <subcellularLocation>
        <location evidence="2">Mitochondrion outer membrane</location>
    </subcellularLocation>
</comment>
<evidence type="ECO:0000256" key="4">
    <source>
        <dbReference type="ARBA" id="ARBA00006105"/>
    </source>
</evidence>
<accession>A0A0D7A315</accession>
<evidence type="ECO:0000256" key="9">
    <source>
        <dbReference type="ARBA" id="ARBA00022989"/>
    </source>
</evidence>
<dbReference type="PANTHER" id="PTHR19370:SF184">
    <property type="entry name" value="NADH-CYTOCHROME B5 REDUCTASE-LIKE"/>
    <property type="match status" value="1"/>
</dbReference>
<comment type="catalytic activity">
    <reaction evidence="15">
        <text>2 Fe(3+)-[Dph3] + NADH = 2 Fe(2+)-[Dph3] + NAD(+) + H(+)</text>
        <dbReference type="Rhea" id="RHEA:71231"/>
        <dbReference type="Rhea" id="RHEA-COMP:18002"/>
        <dbReference type="Rhea" id="RHEA-COMP:18003"/>
        <dbReference type="ChEBI" id="CHEBI:15378"/>
        <dbReference type="ChEBI" id="CHEBI:29033"/>
        <dbReference type="ChEBI" id="CHEBI:29034"/>
        <dbReference type="ChEBI" id="CHEBI:57540"/>
        <dbReference type="ChEBI" id="CHEBI:57945"/>
        <dbReference type="ChEBI" id="CHEBI:83228"/>
    </reaction>
    <physiologicalReaction direction="left-to-right" evidence="15">
        <dbReference type="Rhea" id="RHEA:71232"/>
    </physiologicalReaction>
</comment>
<reference evidence="20 21" key="1">
    <citation type="journal article" date="2015" name="Fungal Genet. Biol.">
        <title>Evolution of novel wood decay mechanisms in Agaricales revealed by the genome sequences of Fistulina hepatica and Cylindrobasidium torrendii.</title>
        <authorList>
            <person name="Floudas D."/>
            <person name="Held B.W."/>
            <person name="Riley R."/>
            <person name="Nagy L.G."/>
            <person name="Koehler G."/>
            <person name="Ransdell A.S."/>
            <person name="Younus H."/>
            <person name="Chow J."/>
            <person name="Chiniquy J."/>
            <person name="Lipzen A."/>
            <person name="Tritt A."/>
            <person name="Sun H."/>
            <person name="Haridas S."/>
            <person name="LaButti K."/>
            <person name="Ohm R.A."/>
            <person name="Kues U."/>
            <person name="Blanchette R.A."/>
            <person name="Grigoriev I.V."/>
            <person name="Minto R.E."/>
            <person name="Hibbett D.S."/>
        </authorList>
    </citation>
    <scope>NUCLEOTIDE SEQUENCE [LARGE SCALE GENOMIC DNA]</scope>
    <source>
        <strain evidence="20 21">ATCC 64428</strain>
    </source>
</reference>
<dbReference type="OrthoDB" id="432685at2759"/>
<keyword evidence="12" id="KW-0496">Mitochondrion</keyword>
<dbReference type="Proteomes" id="UP000054144">
    <property type="component" value="Unassembled WGS sequence"/>
</dbReference>
<dbReference type="InterPro" id="IPR017938">
    <property type="entry name" value="Riboflavin_synthase-like_b-brl"/>
</dbReference>
<dbReference type="EMBL" id="KN882048">
    <property type="protein sequence ID" value="KIY45397.1"/>
    <property type="molecule type" value="Genomic_DNA"/>
</dbReference>
<evidence type="ECO:0000256" key="3">
    <source>
        <dbReference type="ARBA" id="ARBA00005156"/>
    </source>
</evidence>
<proteinExistence type="inferred from homology"/>
<keyword evidence="5 16" id="KW-0285">Flavoprotein</keyword>
<evidence type="ECO:0000256" key="12">
    <source>
        <dbReference type="ARBA" id="ARBA00023128"/>
    </source>
</evidence>
<evidence type="ECO:0000256" key="5">
    <source>
        <dbReference type="ARBA" id="ARBA00022630"/>
    </source>
</evidence>
<feature type="binding site" evidence="16">
    <location>
        <position position="192"/>
    </location>
    <ligand>
        <name>FAD</name>
        <dbReference type="ChEBI" id="CHEBI:57692"/>
    </ligand>
</feature>
<dbReference type="InterPro" id="IPR001709">
    <property type="entry name" value="Flavoprot_Pyr_Nucl_cyt_Rdtase"/>
</dbReference>
<evidence type="ECO:0000256" key="10">
    <source>
        <dbReference type="ARBA" id="ARBA00023002"/>
    </source>
</evidence>
<dbReference type="AlphaFoldDB" id="A0A0D7A315"/>
<dbReference type="Pfam" id="PF00175">
    <property type="entry name" value="NAD_binding_1"/>
    <property type="match status" value="1"/>
</dbReference>
<keyword evidence="8 16" id="KW-0274">FAD</keyword>
<dbReference type="SUPFAM" id="SSF63380">
    <property type="entry name" value="Riboflavin synthase domain-like"/>
    <property type="match status" value="1"/>
</dbReference>
<keyword evidence="9 18" id="KW-1133">Transmembrane helix</keyword>
<evidence type="ECO:0000256" key="1">
    <source>
        <dbReference type="ARBA" id="ARBA00001974"/>
    </source>
</evidence>
<dbReference type="GO" id="GO:0090524">
    <property type="term" value="F:cytochrome-b5 reductase activity, acting on NADH"/>
    <property type="evidence" value="ECO:0007669"/>
    <property type="project" value="UniProtKB-EC"/>
</dbReference>
<feature type="binding site" evidence="16">
    <location>
        <position position="151"/>
    </location>
    <ligand>
        <name>FAD</name>
        <dbReference type="ChEBI" id="CHEBI:57692"/>
    </ligand>
</feature>
<feature type="binding site" evidence="16">
    <location>
        <position position="150"/>
    </location>
    <ligand>
        <name>FAD</name>
        <dbReference type="ChEBI" id="CHEBI:57692"/>
    </ligand>
</feature>
<evidence type="ECO:0000259" key="19">
    <source>
        <dbReference type="PROSITE" id="PS51384"/>
    </source>
</evidence>
<dbReference type="PANTHER" id="PTHR19370">
    <property type="entry name" value="NADH-CYTOCHROME B5 REDUCTASE"/>
    <property type="match status" value="1"/>
</dbReference>
<dbReference type="InterPro" id="IPR039261">
    <property type="entry name" value="FNR_nucleotide-bd"/>
</dbReference>
<feature type="binding site" evidence="16">
    <location>
        <position position="143"/>
    </location>
    <ligand>
        <name>FAD</name>
        <dbReference type="ChEBI" id="CHEBI:57692"/>
    </ligand>
</feature>
<dbReference type="InterPro" id="IPR008333">
    <property type="entry name" value="Cbr1-like_FAD-bd_dom"/>
</dbReference>
<evidence type="ECO:0000313" key="21">
    <source>
        <dbReference type="Proteomes" id="UP000054144"/>
    </source>
</evidence>
<evidence type="ECO:0000313" key="20">
    <source>
        <dbReference type="EMBL" id="KIY45397.1"/>
    </source>
</evidence>
<feature type="transmembrane region" description="Helical" evidence="18">
    <location>
        <begin position="34"/>
        <end position="57"/>
    </location>
</feature>
<gene>
    <name evidence="20" type="ORF">FISHEDRAFT_49313</name>
</gene>
<evidence type="ECO:0000256" key="7">
    <source>
        <dbReference type="ARBA" id="ARBA00022787"/>
    </source>
</evidence>
<feature type="binding site" evidence="16">
    <location>
        <position position="124"/>
    </location>
    <ligand>
        <name>FAD</name>
        <dbReference type="ChEBI" id="CHEBI:57692"/>
    </ligand>
</feature>
<dbReference type="PRINTS" id="PR00406">
    <property type="entry name" value="CYTB5RDTASE"/>
</dbReference>
<dbReference type="InterPro" id="IPR001834">
    <property type="entry name" value="CBR-like"/>
</dbReference>
<dbReference type="Pfam" id="PF00970">
    <property type="entry name" value="FAD_binding_6"/>
    <property type="match status" value="1"/>
</dbReference>
<comment type="pathway">
    <text evidence="3">Protein modification; peptidyl-diphthamide biosynthesis.</text>
</comment>
<keyword evidence="10 17" id="KW-0560">Oxidoreductase</keyword>
<evidence type="ECO:0000256" key="16">
    <source>
        <dbReference type="PIRSR" id="PIRSR601834-1"/>
    </source>
</evidence>
<comment type="catalytic activity">
    <reaction evidence="14 17">
        <text>2 Fe(III)-[cytochrome b5] + NADH = 2 Fe(II)-[cytochrome b5] + NAD(+) + H(+)</text>
        <dbReference type="Rhea" id="RHEA:46680"/>
        <dbReference type="Rhea" id="RHEA-COMP:10438"/>
        <dbReference type="Rhea" id="RHEA-COMP:10439"/>
        <dbReference type="ChEBI" id="CHEBI:15378"/>
        <dbReference type="ChEBI" id="CHEBI:29033"/>
        <dbReference type="ChEBI" id="CHEBI:29034"/>
        <dbReference type="ChEBI" id="CHEBI:57540"/>
        <dbReference type="ChEBI" id="CHEBI:57945"/>
        <dbReference type="EC" id="1.6.2.2"/>
    </reaction>
</comment>
<dbReference type="GO" id="GO:0005741">
    <property type="term" value="C:mitochondrial outer membrane"/>
    <property type="evidence" value="ECO:0007669"/>
    <property type="project" value="UniProtKB-SubCell"/>
</dbReference>
<dbReference type="SUPFAM" id="SSF52343">
    <property type="entry name" value="Ferredoxin reductase-like, C-terminal NADP-linked domain"/>
    <property type="match status" value="1"/>
</dbReference>